<accession>A0AAW4PVL1</accession>
<proteinExistence type="predicted"/>
<keyword evidence="1" id="KW-0472">Membrane</keyword>
<dbReference type="Proteomes" id="UP001430377">
    <property type="component" value="Unassembled WGS sequence"/>
</dbReference>
<dbReference type="RefSeq" id="WP_220620101.1">
    <property type="nucleotide sequence ID" value="NZ_RKLR01000011.1"/>
</dbReference>
<keyword evidence="1" id="KW-1133">Transmembrane helix</keyword>
<evidence type="ECO:0008006" key="4">
    <source>
        <dbReference type="Google" id="ProtNLM"/>
    </source>
</evidence>
<dbReference type="EMBL" id="RKLR01000011">
    <property type="protein sequence ID" value="MBX0325236.1"/>
    <property type="molecule type" value="Genomic_DNA"/>
</dbReference>
<dbReference type="Gene3D" id="2.60.40.1120">
    <property type="entry name" value="Carboxypeptidase-like, regulatory domain"/>
    <property type="match status" value="1"/>
</dbReference>
<reference evidence="2 3" key="1">
    <citation type="submission" date="2021-06" db="EMBL/GenBank/DDBJ databases">
        <title>Halomicroarcula sp. a new haloarchaeum isolated from saline soil.</title>
        <authorList>
            <person name="Duran-Viseras A."/>
            <person name="Sanchez-Porro C."/>
            <person name="Ventosa A."/>
        </authorList>
    </citation>
    <scope>NUCLEOTIDE SEQUENCE [LARGE SCALE GENOMIC DNA]</scope>
    <source>
        <strain evidence="2 3">F13</strain>
    </source>
</reference>
<protein>
    <recommendedName>
        <fullName evidence="4">Coiled-coil protein</fullName>
    </recommendedName>
</protein>
<comment type="caution">
    <text evidence="2">The sequence shown here is derived from an EMBL/GenBank/DDBJ whole genome shotgun (WGS) entry which is preliminary data.</text>
</comment>
<feature type="transmembrane region" description="Helical" evidence="1">
    <location>
        <begin position="35"/>
        <end position="53"/>
    </location>
</feature>
<evidence type="ECO:0000313" key="2">
    <source>
        <dbReference type="EMBL" id="MBX0325236.1"/>
    </source>
</evidence>
<dbReference type="AlphaFoldDB" id="A0AAW4PVL1"/>
<keyword evidence="1" id="KW-0812">Transmembrane</keyword>
<organism evidence="2 3">
    <name type="scientific">Haloarcula rubra</name>
    <dbReference type="NCBI Taxonomy" id="2487747"/>
    <lineage>
        <taxon>Archaea</taxon>
        <taxon>Methanobacteriati</taxon>
        <taxon>Methanobacteriota</taxon>
        <taxon>Stenosarchaea group</taxon>
        <taxon>Halobacteria</taxon>
        <taxon>Halobacteriales</taxon>
        <taxon>Haloarculaceae</taxon>
        <taxon>Haloarcula</taxon>
    </lineage>
</organism>
<name>A0AAW4PVL1_9EURY</name>
<sequence length="691" mass="75650">MKSSTRTVAGIFGLVVLGGLLSAGVFVFFGSQLAVYATIAIAPMLVVVGGLWVRRRITSTGTDQTQYTRRRAREVGESFSEAWEKRERMRREYPDVFDGGLGLGVDALVSDLRGEGIDFDRESGAFTLGSVGTLEDVNSLASRVDTLTSDLDAAFGEAVERRVANIGSELERIDDLAAVDDRPTPDDVPADDWEAAGATLDEARKYATDRIDRAAETIQSTVGSADDVDRAAVEDRLSEARAAAADDRFADAVAALLDARDTVRREGESAFGAVRTDLRSLLDTVADSDVDDYLTDTDVDVSDLRQAIDSLDDAMELSALTEHRETARQRAVAAVTALESDLTDIVDRLERADIPDGYYTVPDAYEQDFASELRDTDDLQSFEATWIEATNSLTAALDELRPKDDVVKGYDQVREVIETELQATGRVDADDLPVRQHEEQFLGLYYRENPEAVSFDIDEPSLSVSGGGEMYPVKVTVKFDRGGPDREVTVTLDGDRHTATESVTTPLVGSVTFEDVPYGEYAVEAVPSDDDFGSAEATVTVDAENELSLDLPEVTLRDRVCDGIQTESEQYLDELSDTFDDRFDDEGYLSTAMSYRVDSEYIPCLLTLWAERAGHDATQLNDGTVIVYDDETLRGELENVVAYNLDEGETIAFDELKERFLSAPVPNATLAQLATDDLADATAEDDHLTKH</sequence>
<keyword evidence="3" id="KW-1185">Reference proteome</keyword>
<evidence type="ECO:0000313" key="3">
    <source>
        <dbReference type="Proteomes" id="UP001430377"/>
    </source>
</evidence>
<evidence type="ECO:0000256" key="1">
    <source>
        <dbReference type="SAM" id="Phobius"/>
    </source>
</evidence>
<feature type="transmembrane region" description="Helical" evidence="1">
    <location>
        <begin position="7"/>
        <end position="29"/>
    </location>
</feature>
<gene>
    <name evidence="2" type="ORF">EGH21_19605</name>
</gene>